<proteinExistence type="predicted"/>
<dbReference type="Pfam" id="PF13787">
    <property type="entry name" value="HXXEE"/>
    <property type="match status" value="1"/>
</dbReference>
<feature type="transmembrane region" description="Helical" evidence="1">
    <location>
        <begin position="99"/>
        <end position="120"/>
    </location>
</feature>
<evidence type="ECO:0000256" key="1">
    <source>
        <dbReference type="SAM" id="Phobius"/>
    </source>
</evidence>
<gene>
    <name evidence="2" type="ORF">ISP25_06880</name>
</gene>
<organism evidence="2 3">
    <name type="scientific">Rhodanobacter hydrolyticus</name>
    <dbReference type="NCBI Taxonomy" id="2250595"/>
    <lineage>
        <taxon>Bacteria</taxon>
        <taxon>Pseudomonadati</taxon>
        <taxon>Pseudomonadota</taxon>
        <taxon>Gammaproteobacteria</taxon>
        <taxon>Lysobacterales</taxon>
        <taxon>Rhodanobacteraceae</taxon>
        <taxon>Rhodanobacter</taxon>
    </lineage>
</organism>
<protein>
    <submittedName>
        <fullName evidence="2">HXXEE domain-containing protein</fullName>
    </submittedName>
</protein>
<sequence length="172" mass="18146">MSLPLLGWLFAFGVVAHNTEEAWLLPSWPGRPRFRRANVEAASFCFAAAVLSLVALLAAWLADVGGPHSVGAYLIAGYAMAMVLNVFLPHVAATVALRAYAPGTATALVFNLPLGGWLVYRSLAEHWIEPSAFAVSGPLTVLGIAALGAALLWLGNRHVAAAGRRSSQDGMR</sequence>
<dbReference type="RefSeq" id="WP_404612701.1">
    <property type="nucleotide sequence ID" value="NZ_JADIKK010000008.1"/>
</dbReference>
<keyword evidence="1" id="KW-0812">Transmembrane</keyword>
<keyword evidence="1" id="KW-1133">Transmembrane helix</keyword>
<dbReference type="Proteomes" id="UP001620339">
    <property type="component" value="Unassembled WGS sequence"/>
</dbReference>
<name>A0ABW8J3A4_9GAMM</name>
<evidence type="ECO:0000313" key="3">
    <source>
        <dbReference type="Proteomes" id="UP001620339"/>
    </source>
</evidence>
<dbReference type="EMBL" id="JADIKK010000008">
    <property type="protein sequence ID" value="MFK2876786.1"/>
    <property type="molecule type" value="Genomic_DNA"/>
</dbReference>
<feature type="transmembrane region" description="Helical" evidence="1">
    <location>
        <begin position="132"/>
        <end position="154"/>
    </location>
</feature>
<feature type="transmembrane region" description="Helical" evidence="1">
    <location>
        <begin position="73"/>
        <end position="93"/>
    </location>
</feature>
<dbReference type="InterPro" id="IPR025671">
    <property type="entry name" value="HXXEE"/>
</dbReference>
<evidence type="ECO:0000313" key="2">
    <source>
        <dbReference type="EMBL" id="MFK2876786.1"/>
    </source>
</evidence>
<keyword evidence="3" id="KW-1185">Reference proteome</keyword>
<comment type="caution">
    <text evidence="2">The sequence shown here is derived from an EMBL/GenBank/DDBJ whole genome shotgun (WGS) entry which is preliminary data.</text>
</comment>
<keyword evidence="1" id="KW-0472">Membrane</keyword>
<feature type="transmembrane region" description="Helical" evidence="1">
    <location>
        <begin position="40"/>
        <end position="61"/>
    </location>
</feature>
<reference evidence="2 3" key="1">
    <citation type="submission" date="2020-10" db="EMBL/GenBank/DDBJ databases">
        <title>Phylogeny of dyella-like bacteria.</title>
        <authorList>
            <person name="Fu J."/>
        </authorList>
    </citation>
    <scope>NUCLEOTIDE SEQUENCE [LARGE SCALE GENOMIC DNA]</scope>
    <source>
        <strain evidence="2 3">KACC 19113</strain>
    </source>
</reference>
<accession>A0ABW8J3A4</accession>